<sequence>MRRTTSATLDQFSAPAAGMVADGTGTAGAGAPASSGVAGPELRTEFPFVLPRGYVDSAGVVHRDGVMRLATARDELVPLRDDRVRENPAYLTVVLLGRVVTRLGSHTDIHAGVIEDLFAADLAFLQDLYRRVNQEGHTRAGVNCPECGHAFAVDLAGGRLGES</sequence>
<reference evidence="1 2" key="1">
    <citation type="submission" date="2019-03" db="EMBL/GenBank/DDBJ databases">
        <title>Genomic Encyclopedia of Type Strains, Phase III (KMG-III): the genomes of soil and plant-associated and newly described type strains.</title>
        <authorList>
            <person name="Whitman W."/>
        </authorList>
    </citation>
    <scope>NUCLEOTIDE SEQUENCE [LARGE SCALE GENOMIC DNA]</scope>
    <source>
        <strain evidence="1 2">VKM Ac-2575</strain>
    </source>
</reference>
<dbReference type="EMBL" id="SOCE01000001">
    <property type="protein sequence ID" value="TDU87705.1"/>
    <property type="molecule type" value="Genomic_DNA"/>
</dbReference>
<dbReference type="AlphaFoldDB" id="A0A4R7T7H3"/>
<evidence type="ECO:0000313" key="2">
    <source>
        <dbReference type="Proteomes" id="UP000295151"/>
    </source>
</evidence>
<comment type="caution">
    <text evidence="1">The sequence shown here is derived from an EMBL/GenBank/DDBJ whole genome shotgun (WGS) entry which is preliminary data.</text>
</comment>
<dbReference type="Proteomes" id="UP000295151">
    <property type="component" value="Unassembled WGS sequence"/>
</dbReference>
<dbReference type="OrthoDB" id="9802230at2"/>
<organism evidence="1 2">
    <name type="scientific">Kribbella voronezhensis</name>
    <dbReference type="NCBI Taxonomy" id="2512212"/>
    <lineage>
        <taxon>Bacteria</taxon>
        <taxon>Bacillati</taxon>
        <taxon>Actinomycetota</taxon>
        <taxon>Actinomycetes</taxon>
        <taxon>Propionibacteriales</taxon>
        <taxon>Kribbellaceae</taxon>
        <taxon>Kribbella</taxon>
    </lineage>
</organism>
<name>A0A4R7T7H3_9ACTN</name>
<evidence type="ECO:0000313" key="1">
    <source>
        <dbReference type="EMBL" id="TDU87705.1"/>
    </source>
</evidence>
<gene>
    <name evidence="1" type="ORF">EV138_1232</name>
</gene>
<keyword evidence="2" id="KW-1185">Reference proteome</keyword>
<dbReference type="RefSeq" id="WP_133977438.1">
    <property type="nucleotide sequence ID" value="NZ_SOCE01000001.1"/>
</dbReference>
<accession>A0A4R7T7H3</accession>
<evidence type="ECO:0008006" key="3">
    <source>
        <dbReference type="Google" id="ProtNLM"/>
    </source>
</evidence>
<protein>
    <recommendedName>
        <fullName evidence="3">Secreted protein</fullName>
    </recommendedName>
</protein>
<proteinExistence type="predicted"/>